<dbReference type="InterPro" id="IPR021833">
    <property type="entry name" value="DUF3425"/>
</dbReference>
<proteinExistence type="predicted"/>
<dbReference type="OrthoDB" id="3725125at2759"/>
<dbReference type="Pfam" id="PF11905">
    <property type="entry name" value="DUF3425"/>
    <property type="match status" value="1"/>
</dbReference>
<dbReference type="AlphaFoldDB" id="A0A9W8YHL1"/>
<dbReference type="Proteomes" id="UP001140560">
    <property type="component" value="Unassembled WGS sequence"/>
</dbReference>
<keyword evidence="2" id="KW-1185">Reference proteome</keyword>
<gene>
    <name evidence="1" type="ORF">N0V83_002494</name>
</gene>
<dbReference type="EMBL" id="JAPEUY010000003">
    <property type="protein sequence ID" value="KAJ4375407.1"/>
    <property type="molecule type" value="Genomic_DNA"/>
</dbReference>
<sequence length="240" mass="27147">MTMVVEGMLGAFLQHGWPSMKTWFDTTQSHLLGARVLWWQTSSSHEAATQVPPGNSPTIIQLSQPKYPSILDWVPHPGLRDLLILNYQSYDIDQVVCDMTNAFVVEIEESIPILDTSDPAVNLPSISAGYSYNLMELVERASAFGPMENPNPQELAVMSLLQSTESTKYSSMQHPIHRFKLDPRFFDKYPALYDTNAESKYRPRHPPFVQKSQLPLPFTTDSVKEYMNAVLHAKRSMVSA</sequence>
<reference evidence="1" key="1">
    <citation type="submission" date="2022-10" db="EMBL/GenBank/DDBJ databases">
        <title>Tapping the CABI collections for fungal endophytes: first genome assemblies for Collariella, Neodidymelliopsis, Ascochyta clinopodiicola, Didymella pomorum, Didymosphaeria variabile, Neocosmospora piperis and Neocucurbitaria cava.</title>
        <authorList>
            <person name="Hill R."/>
        </authorList>
    </citation>
    <scope>NUCLEOTIDE SEQUENCE</scope>
    <source>
        <strain evidence="1">IMI 356814</strain>
    </source>
</reference>
<name>A0A9W8YHL1_9PLEO</name>
<comment type="caution">
    <text evidence="1">The sequence shown here is derived from an EMBL/GenBank/DDBJ whole genome shotgun (WGS) entry which is preliminary data.</text>
</comment>
<evidence type="ECO:0000313" key="2">
    <source>
        <dbReference type="Proteomes" id="UP001140560"/>
    </source>
</evidence>
<evidence type="ECO:0000313" key="1">
    <source>
        <dbReference type="EMBL" id="KAJ4375407.1"/>
    </source>
</evidence>
<protein>
    <submittedName>
        <fullName evidence="1">Uncharacterized protein</fullName>
    </submittedName>
</protein>
<organism evidence="1 2">
    <name type="scientific">Neocucurbitaria cava</name>
    <dbReference type="NCBI Taxonomy" id="798079"/>
    <lineage>
        <taxon>Eukaryota</taxon>
        <taxon>Fungi</taxon>
        <taxon>Dikarya</taxon>
        <taxon>Ascomycota</taxon>
        <taxon>Pezizomycotina</taxon>
        <taxon>Dothideomycetes</taxon>
        <taxon>Pleosporomycetidae</taxon>
        <taxon>Pleosporales</taxon>
        <taxon>Pleosporineae</taxon>
        <taxon>Cucurbitariaceae</taxon>
        <taxon>Neocucurbitaria</taxon>
    </lineage>
</organism>
<accession>A0A9W8YHL1</accession>